<dbReference type="AlphaFoldDB" id="A0A284SBT7"/>
<name>A0A284SBT7_ARMOS</name>
<dbReference type="EMBL" id="FUEG01000060">
    <property type="protein sequence ID" value="SJL18477.1"/>
    <property type="molecule type" value="Genomic_DNA"/>
</dbReference>
<reference evidence="2" key="1">
    <citation type="journal article" date="2017" name="Nat. Ecol. Evol.">
        <title>Genome expansion and lineage-specific genetic innovations in the forest pathogenic fungi Armillaria.</title>
        <authorList>
            <person name="Sipos G."/>
            <person name="Prasanna A.N."/>
            <person name="Walter M.C."/>
            <person name="O'Connor E."/>
            <person name="Balint B."/>
            <person name="Krizsan K."/>
            <person name="Kiss B."/>
            <person name="Hess J."/>
            <person name="Varga T."/>
            <person name="Slot J."/>
            <person name="Riley R."/>
            <person name="Boka B."/>
            <person name="Rigling D."/>
            <person name="Barry K."/>
            <person name="Lee J."/>
            <person name="Mihaltcheva S."/>
            <person name="LaButti K."/>
            <person name="Lipzen A."/>
            <person name="Waldron R."/>
            <person name="Moloney N.M."/>
            <person name="Sperisen C."/>
            <person name="Kredics L."/>
            <person name="Vagvoelgyi C."/>
            <person name="Patrignani A."/>
            <person name="Fitzpatrick D."/>
            <person name="Nagy I."/>
            <person name="Doyle S."/>
            <person name="Anderson J.B."/>
            <person name="Grigoriev I.V."/>
            <person name="Gueldener U."/>
            <person name="Muensterkoetter M."/>
            <person name="Nagy L.G."/>
        </authorList>
    </citation>
    <scope>NUCLEOTIDE SEQUENCE [LARGE SCALE GENOMIC DNA]</scope>
    <source>
        <strain evidence="2">C18/9</strain>
    </source>
</reference>
<organism evidence="1 2">
    <name type="scientific">Armillaria ostoyae</name>
    <name type="common">Armillaria root rot fungus</name>
    <dbReference type="NCBI Taxonomy" id="47428"/>
    <lineage>
        <taxon>Eukaryota</taxon>
        <taxon>Fungi</taxon>
        <taxon>Dikarya</taxon>
        <taxon>Basidiomycota</taxon>
        <taxon>Agaricomycotina</taxon>
        <taxon>Agaricomycetes</taxon>
        <taxon>Agaricomycetidae</taxon>
        <taxon>Agaricales</taxon>
        <taxon>Marasmiineae</taxon>
        <taxon>Physalacriaceae</taxon>
        <taxon>Armillaria</taxon>
    </lineage>
</organism>
<sequence length="59" mass="6539">MASGSDQAGLFKLSTAAKIFFPDVYLSTPLREDKYVPIVDEQRFNQVALGSPMEDPLFS</sequence>
<protein>
    <submittedName>
        <fullName evidence="1">Uncharacterized protein</fullName>
    </submittedName>
</protein>
<evidence type="ECO:0000313" key="1">
    <source>
        <dbReference type="EMBL" id="SJL18477.1"/>
    </source>
</evidence>
<evidence type="ECO:0000313" key="2">
    <source>
        <dbReference type="Proteomes" id="UP000219338"/>
    </source>
</evidence>
<accession>A0A284SBT7</accession>
<gene>
    <name evidence="1" type="ORF">ARMOST_22066</name>
</gene>
<dbReference type="Proteomes" id="UP000219338">
    <property type="component" value="Unassembled WGS sequence"/>
</dbReference>
<keyword evidence="2" id="KW-1185">Reference proteome</keyword>
<proteinExistence type="predicted"/>